<sequence>MGIINVERYFQDQDREFKYKEIERWVAANGGAIIKDYYKYEKDLEADWYKFKSMPPNNWYEADDEAMRLFGMENEELYYKNKAKFLKRNISRDTLDYEYGGVRDLDTADLDKLKTTRIETSADKYIKKFDNEYSPNSNITIAVKSVDKNDRKNTTLSPFKDIYYPHSAIKEEYGFTPEQKRKLAQGYIDDGYPLLFDDYQTQDELEDAWYKYNSVDNDRRVNCDDFSIQIYGMDVTDLYNKQLKEFLKDDIDDDFDIEYTGSVNESKLDPMKDYNFGIADQIKKHPTPTIFPEQDVYYNMNRFKFYRMILLIGLPTSDKSELAKKLCKKYKAEFLDMKEFQGITSVEDIQACARLSPAIYKYATAHPKYLKFIKDSELYGQKSVQFKVKLKEFTNQFFYWLINNYTKKRKLVIEMSNETLPVMDAHPKLFTYPIVIKGDSFFLQIFRKLARHEKEKIIQLCYDFKLIDAIQFTLAIVEKSNDDVELLDFFRRRIREYDPIKGKLEESSEIPTDITLYSTAANDYIRKSFDPLYCAKKAYDVLCTEANSLLESTIIDHTVKAAEDRIDLLQEPNFRSVFAPMLNYTEIETLLQNTPNSNNTFAIKWFNDYKGSCSGLKTTFKKNEWVTEVSKLSTKFLNEYAQNKWDIETGNDLIRLGWNPTVEFNDYYRAASDKIANDFLKDKVICNYISIGDMPVYNHLTEDVEFKKPVDGIYVMTINGKQKEDTLDTIPQVLISLDGFQTNSKVYPVINKEIAKPISLDKVNDWYQLSTSEVGLYLLPLSKSLKNELASKLDSLANKDTSELTTANKKELIIGDFKLYISDTLKILIEKYNNQSFKLSDIDSLLSKKVVDKYTVYHLATFDADEYDTLLRNIGIGNTRAATLFESRPNLEVIGEHKSLIPYLTLVTVNEFVTSTPVKGMDNSRGTDTLNKDKDLETFDSYYNLLNPNK</sequence>
<keyword evidence="1" id="KW-0808">Transferase</keyword>
<protein>
    <submittedName>
        <fullName evidence="1">Adenylate kinase</fullName>
    </submittedName>
</protein>
<name>A0A8S5PNS3_9CAUD</name>
<reference evidence="1" key="1">
    <citation type="journal article" date="2021" name="Proc. Natl. Acad. Sci. U.S.A.">
        <title>A Catalog of Tens of Thousands of Viruses from Human Metagenomes Reveals Hidden Associations with Chronic Diseases.</title>
        <authorList>
            <person name="Tisza M.J."/>
            <person name="Buck C.B."/>
        </authorList>
    </citation>
    <scope>NUCLEOTIDE SEQUENCE</scope>
    <source>
        <strain evidence="1">CtOAf25</strain>
    </source>
</reference>
<dbReference type="GO" id="GO:0016301">
    <property type="term" value="F:kinase activity"/>
    <property type="evidence" value="ECO:0007669"/>
    <property type="project" value="UniProtKB-KW"/>
</dbReference>
<dbReference type="EMBL" id="BK015468">
    <property type="protein sequence ID" value="DAE08416.1"/>
    <property type="molecule type" value="Genomic_DNA"/>
</dbReference>
<evidence type="ECO:0000313" key="1">
    <source>
        <dbReference type="EMBL" id="DAE08416.1"/>
    </source>
</evidence>
<keyword evidence="1" id="KW-0418">Kinase</keyword>
<proteinExistence type="predicted"/>
<accession>A0A8S5PNS3</accession>
<organism evidence="1">
    <name type="scientific">Podoviridae sp. ctOAf25</name>
    <dbReference type="NCBI Taxonomy" id="2825245"/>
    <lineage>
        <taxon>Viruses</taxon>
        <taxon>Duplodnaviria</taxon>
        <taxon>Heunggongvirae</taxon>
        <taxon>Uroviricota</taxon>
        <taxon>Caudoviricetes</taxon>
    </lineage>
</organism>